<dbReference type="Proteomes" id="UP000664256">
    <property type="component" value="Unassembled WGS sequence"/>
</dbReference>
<evidence type="ECO:0000313" key="2">
    <source>
        <dbReference type="Proteomes" id="UP000664256"/>
    </source>
</evidence>
<reference evidence="1 2" key="1">
    <citation type="submission" date="2021-03" db="EMBL/GenBank/DDBJ databases">
        <title>Enterococcal diversity collection.</title>
        <authorList>
            <person name="Gilmore M.S."/>
            <person name="Schwartzman J."/>
            <person name="Van Tyne D."/>
            <person name="Martin M."/>
            <person name="Earl A.M."/>
            <person name="Manson A.L."/>
            <person name="Straub T."/>
            <person name="Salamzade R."/>
            <person name="Saavedra J."/>
            <person name="Lebreton F."/>
            <person name="Prichula J."/>
            <person name="Schaufler K."/>
            <person name="Gaca A."/>
            <person name="Sgardioli B."/>
            <person name="Wagenaar J."/>
            <person name="Strong T."/>
        </authorList>
    </citation>
    <scope>NUCLEOTIDE SEQUENCE [LARGE SCALE GENOMIC DNA]</scope>
    <source>
        <strain evidence="1 2">MJM12</strain>
    </source>
</reference>
<evidence type="ECO:0000313" key="1">
    <source>
        <dbReference type="EMBL" id="MBO0448873.1"/>
    </source>
</evidence>
<dbReference type="EMBL" id="JAFLVT010000007">
    <property type="protein sequence ID" value="MBO0448873.1"/>
    <property type="molecule type" value="Genomic_DNA"/>
</dbReference>
<organism evidence="1 2">
    <name type="scientific">Candidatus Enterococcus myersii</name>
    <dbReference type="NCBI Taxonomy" id="2815322"/>
    <lineage>
        <taxon>Bacteria</taxon>
        <taxon>Bacillati</taxon>
        <taxon>Bacillota</taxon>
        <taxon>Bacilli</taxon>
        <taxon>Lactobacillales</taxon>
        <taxon>Enterococcaceae</taxon>
        <taxon>Enterococcus</taxon>
    </lineage>
</organism>
<name>A0ABS3H5Z0_9ENTE</name>
<sequence length="63" mass="6975">MVQPKGFHRAILATAAKVATDGIVFKVDFCELCDRDQVSQDNPYVTATSYDVKRAVGENCFFS</sequence>
<proteinExistence type="predicted"/>
<accession>A0ABS3H5Z0</accession>
<gene>
    <name evidence="1" type="ORF">JZO76_04915</name>
</gene>
<protein>
    <submittedName>
        <fullName evidence="1">Uncharacterized protein</fullName>
    </submittedName>
</protein>
<comment type="caution">
    <text evidence="1">The sequence shown here is derived from an EMBL/GenBank/DDBJ whole genome shotgun (WGS) entry which is preliminary data.</text>
</comment>
<keyword evidence="2" id="KW-1185">Reference proteome</keyword>